<dbReference type="Proteomes" id="UP000250235">
    <property type="component" value="Unassembled WGS sequence"/>
</dbReference>
<gene>
    <name evidence="1" type="ORF">F511_46625</name>
</gene>
<protein>
    <submittedName>
        <fullName evidence="1">Uncharacterized protein</fullName>
    </submittedName>
</protein>
<dbReference type="EMBL" id="KV130907">
    <property type="protein sequence ID" value="KZT76349.1"/>
    <property type="molecule type" value="Genomic_DNA"/>
</dbReference>
<dbReference type="AlphaFoldDB" id="A0A2Z6ZTL3"/>
<organism evidence="1 2">
    <name type="scientific">Dorcoceras hygrometricum</name>
    <dbReference type="NCBI Taxonomy" id="472368"/>
    <lineage>
        <taxon>Eukaryota</taxon>
        <taxon>Viridiplantae</taxon>
        <taxon>Streptophyta</taxon>
        <taxon>Embryophyta</taxon>
        <taxon>Tracheophyta</taxon>
        <taxon>Spermatophyta</taxon>
        <taxon>Magnoliopsida</taxon>
        <taxon>eudicotyledons</taxon>
        <taxon>Gunneridae</taxon>
        <taxon>Pentapetalae</taxon>
        <taxon>asterids</taxon>
        <taxon>lamiids</taxon>
        <taxon>Lamiales</taxon>
        <taxon>Gesneriaceae</taxon>
        <taxon>Didymocarpoideae</taxon>
        <taxon>Trichosporeae</taxon>
        <taxon>Loxocarpinae</taxon>
        <taxon>Dorcoceras</taxon>
    </lineage>
</organism>
<name>A0A2Z6ZTL3_9LAMI</name>
<evidence type="ECO:0000313" key="1">
    <source>
        <dbReference type="EMBL" id="KZT76349.1"/>
    </source>
</evidence>
<proteinExistence type="predicted"/>
<reference evidence="1 2" key="1">
    <citation type="journal article" date="2015" name="Proc. Natl. Acad. Sci. U.S.A.">
        <title>The resurrection genome of Boea hygrometrica: A blueprint for survival of dehydration.</title>
        <authorList>
            <person name="Xiao L."/>
            <person name="Yang G."/>
            <person name="Zhang L."/>
            <person name="Yang X."/>
            <person name="Zhao S."/>
            <person name="Ji Z."/>
            <person name="Zhou Q."/>
            <person name="Hu M."/>
            <person name="Wang Y."/>
            <person name="Chen M."/>
            <person name="Xu Y."/>
            <person name="Jin H."/>
            <person name="Xiao X."/>
            <person name="Hu G."/>
            <person name="Bao F."/>
            <person name="Hu Y."/>
            <person name="Wan P."/>
            <person name="Li L."/>
            <person name="Deng X."/>
            <person name="Kuang T."/>
            <person name="Xiang C."/>
            <person name="Zhu J.K."/>
            <person name="Oliver M.J."/>
            <person name="He Y."/>
        </authorList>
    </citation>
    <scope>NUCLEOTIDE SEQUENCE [LARGE SCALE GENOMIC DNA]</scope>
    <source>
        <strain evidence="2">cv. XS01</strain>
    </source>
</reference>
<keyword evidence="2" id="KW-1185">Reference proteome</keyword>
<sequence length="74" mass="7955">MLEALVDVGGAPVGRRSARLCCDAVRFVAPAGRTKRRWLDALRDLAAAAGRRWALPSATVAHRCTPLEACKVAR</sequence>
<evidence type="ECO:0000313" key="2">
    <source>
        <dbReference type="Proteomes" id="UP000250235"/>
    </source>
</evidence>
<accession>A0A2Z6ZTL3</accession>